<dbReference type="InterPro" id="IPR036986">
    <property type="entry name" value="S4_RNA-bd_sf"/>
</dbReference>
<organism evidence="3">
    <name type="scientific">marine metagenome</name>
    <dbReference type="NCBI Taxonomy" id="408172"/>
    <lineage>
        <taxon>unclassified sequences</taxon>
        <taxon>metagenomes</taxon>
        <taxon>ecological metagenomes</taxon>
    </lineage>
</organism>
<dbReference type="GO" id="GO:0009982">
    <property type="term" value="F:pseudouridine synthase activity"/>
    <property type="evidence" value="ECO:0007669"/>
    <property type="project" value="InterPro"/>
</dbReference>
<dbReference type="GO" id="GO:0003723">
    <property type="term" value="F:RNA binding"/>
    <property type="evidence" value="ECO:0007669"/>
    <property type="project" value="InterPro"/>
</dbReference>
<keyword evidence="1" id="KW-0413">Isomerase</keyword>
<evidence type="ECO:0000256" key="1">
    <source>
        <dbReference type="ARBA" id="ARBA00023235"/>
    </source>
</evidence>
<dbReference type="CDD" id="cd00165">
    <property type="entry name" value="S4"/>
    <property type="match status" value="1"/>
</dbReference>
<dbReference type="AlphaFoldDB" id="A0A381W161"/>
<dbReference type="SMART" id="SM00363">
    <property type="entry name" value="S4"/>
    <property type="match status" value="1"/>
</dbReference>
<dbReference type="PROSITE" id="PS50889">
    <property type="entry name" value="S4"/>
    <property type="match status" value="1"/>
</dbReference>
<dbReference type="InterPro" id="IPR020103">
    <property type="entry name" value="PsdUridine_synth_cat_dom_sf"/>
</dbReference>
<proteinExistence type="predicted"/>
<evidence type="ECO:0000313" key="3">
    <source>
        <dbReference type="EMBL" id="SVA46222.1"/>
    </source>
</evidence>
<dbReference type="NCBIfam" id="TIGR00093">
    <property type="entry name" value="pseudouridine synthase"/>
    <property type="match status" value="1"/>
</dbReference>
<dbReference type="Gene3D" id="3.30.70.580">
    <property type="entry name" value="Pseudouridine synthase I, catalytic domain, N-terminal subdomain"/>
    <property type="match status" value="1"/>
</dbReference>
<feature type="domain" description="RNA-binding S4" evidence="2">
    <location>
        <begin position="1"/>
        <end position="62"/>
    </location>
</feature>
<dbReference type="GO" id="GO:0001522">
    <property type="term" value="P:pseudouridine synthesis"/>
    <property type="evidence" value="ECO:0007669"/>
    <property type="project" value="InterPro"/>
</dbReference>
<gene>
    <name evidence="3" type="ORF">METZ01_LOCUS99076</name>
</gene>
<dbReference type="Gene3D" id="3.30.70.1560">
    <property type="entry name" value="Alpha-L RNA-binding motif"/>
    <property type="match status" value="1"/>
</dbReference>
<dbReference type="InterPro" id="IPR020094">
    <property type="entry name" value="TruA/RsuA/RluB/E/F_N"/>
</dbReference>
<dbReference type="Gene3D" id="3.10.290.10">
    <property type="entry name" value="RNA-binding S4 domain"/>
    <property type="match status" value="1"/>
</dbReference>
<dbReference type="SUPFAM" id="SSF55174">
    <property type="entry name" value="Alpha-L RNA-binding motif"/>
    <property type="match status" value="1"/>
</dbReference>
<evidence type="ECO:0000259" key="2">
    <source>
        <dbReference type="SMART" id="SM00363"/>
    </source>
</evidence>
<dbReference type="InterPro" id="IPR006145">
    <property type="entry name" value="PsdUridine_synth_RsuA/RluA"/>
</dbReference>
<dbReference type="SUPFAM" id="SSF55120">
    <property type="entry name" value="Pseudouridine synthase"/>
    <property type="match status" value="1"/>
</dbReference>
<dbReference type="InterPro" id="IPR000748">
    <property type="entry name" value="PsdUridine_synth_RsuA/RluB/E/F"/>
</dbReference>
<sequence>MRLNKFLAKAGVASRRKADELIRMAMTTVNGKICMDPAYTVIKSDIIEYDGRKVKPIQEQIVIMLNKPCKIITTTLDTHGRKTVLDFIPSKYKVMPVGRLDLNTTGLLLQTNDGDLHQLLTHPSQRVPKDYEAVIEGRMVANQIQKIQRGIYIGDKEYGKAEILDQKTQKSRSTIIIRLRQGKKREIRRIMHRLKLKLLSLKRIRFAGLDLGTLPEGHFRILSEKEVKILRKSS</sequence>
<dbReference type="PANTHER" id="PTHR47683:SF2">
    <property type="entry name" value="RNA-BINDING S4 DOMAIN-CONTAINING PROTEIN"/>
    <property type="match status" value="1"/>
</dbReference>
<protein>
    <recommendedName>
        <fullName evidence="2">RNA-binding S4 domain-containing protein</fullName>
    </recommendedName>
</protein>
<reference evidence="3" key="1">
    <citation type="submission" date="2018-05" db="EMBL/GenBank/DDBJ databases">
        <authorList>
            <person name="Lanie J.A."/>
            <person name="Ng W.-L."/>
            <person name="Kazmierczak K.M."/>
            <person name="Andrzejewski T.M."/>
            <person name="Davidsen T.M."/>
            <person name="Wayne K.J."/>
            <person name="Tettelin H."/>
            <person name="Glass J.I."/>
            <person name="Rusch D."/>
            <person name="Podicherti R."/>
            <person name="Tsui H.-C.T."/>
            <person name="Winkler M.E."/>
        </authorList>
    </citation>
    <scope>NUCLEOTIDE SEQUENCE</scope>
</reference>
<dbReference type="InterPro" id="IPR002942">
    <property type="entry name" value="S4_RNA-bd"/>
</dbReference>
<dbReference type="InterPro" id="IPR050343">
    <property type="entry name" value="RsuA_PseudoU_synthase"/>
</dbReference>
<dbReference type="Pfam" id="PF01479">
    <property type="entry name" value="S4"/>
    <property type="match status" value="1"/>
</dbReference>
<dbReference type="Pfam" id="PF00849">
    <property type="entry name" value="PseudoU_synth_2"/>
    <property type="match status" value="1"/>
</dbReference>
<dbReference type="InterPro" id="IPR042092">
    <property type="entry name" value="PsdUridine_s_RsuA/RluB/E/F_cat"/>
</dbReference>
<dbReference type="PANTHER" id="PTHR47683">
    <property type="entry name" value="PSEUDOURIDINE SYNTHASE FAMILY PROTEIN-RELATED"/>
    <property type="match status" value="1"/>
</dbReference>
<name>A0A381W161_9ZZZZ</name>
<accession>A0A381W161</accession>
<dbReference type="EMBL" id="UINC01010390">
    <property type="protein sequence ID" value="SVA46222.1"/>
    <property type="molecule type" value="Genomic_DNA"/>
</dbReference>